<dbReference type="EC" id="3.2.1.52" evidence="3"/>
<evidence type="ECO:0000256" key="7">
    <source>
        <dbReference type="SAM" id="SignalP"/>
    </source>
</evidence>
<dbReference type="Proteomes" id="UP000001031">
    <property type="component" value="Chromosome"/>
</dbReference>
<dbReference type="InterPro" id="IPR015883">
    <property type="entry name" value="Glyco_hydro_20_cat"/>
</dbReference>
<feature type="domain" description="Glycoside hydrolase family 20 catalytic" evidence="8">
    <location>
        <begin position="123"/>
        <end position="465"/>
    </location>
</feature>
<dbReference type="GO" id="GO:0030203">
    <property type="term" value="P:glycosaminoglycan metabolic process"/>
    <property type="evidence" value="ECO:0007669"/>
    <property type="project" value="TreeGrafter"/>
</dbReference>
<keyword evidence="4 10" id="KW-0378">Hydrolase</keyword>
<protein>
    <recommendedName>
        <fullName evidence="3">beta-N-acetylhexosaminidase</fullName>
        <ecNumber evidence="3">3.2.1.52</ecNumber>
    </recommendedName>
</protein>
<dbReference type="PANTHER" id="PTHR22600">
    <property type="entry name" value="BETA-HEXOSAMINIDASE"/>
    <property type="match status" value="1"/>
</dbReference>
<dbReference type="KEGG" id="amu:Amuc_2019"/>
<feature type="signal peptide" evidence="7">
    <location>
        <begin position="1"/>
        <end position="31"/>
    </location>
</feature>
<dbReference type="PaxDb" id="349741-Amuc_2019"/>
<dbReference type="InterPro" id="IPR017853">
    <property type="entry name" value="GH"/>
</dbReference>
<feature type="chain" id="PRO_5002783918" description="beta-N-acetylhexosaminidase" evidence="7">
    <location>
        <begin position="32"/>
        <end position="504"/>
    </location>
</feature>
<keyword evidence="11" id="KW-1185">Reference proteome</keyword>
<sequence>MVESFPKQFFMMFKLPLILACAIFSAHMACAAAADKYSVIPEPEKTELQHNSTRTLKLLSDQEAPTLGTDAYRLTVTPQGAHLASGGREGRIYGLATLRQLRDQLAGQPEGIPCGVITDKPRYPWRGLMVDPARFFIPTADLKKFVDMMAYYKFNKLQIHLTDDQGWRLPVPGYPKLKSISSKRKESMRNGIPHEGMYTKQELKELVAYCAARGIEVIPEIDVPGHNQALAAAYPEFFCFPNPDTKVKTDEGVTLHLICPHKPEVWKFYAAVFKELKDIFPSGIVHLGGDEAPLEKTWAKCPLSIQYREQKGMKDVHEELKEFIKKMSSMLAVHGKRIQLWYEKPWARANIYNKGDTVFTWRMGLTPSTITETKKQGLSLIIAAGEYCYLDYPQLPGQSNRGWMPTTTLEQSYRLDPAYGRPEKETNHITGVQGTVWGEHLPTLNHILYRAYPRACAIAEAGWSPMNVRSWENFRRKLADHRQFILKRFNYDMERTKENEPPFK</sequence>
<keyword evidence="5 10" id="KW-0326">Glycosidase</keyword>
<dbReference type="Gene3D" id="3.30.379.10">
    <property type="entry name" value="Chitobiase/beta-hexosaminidase domain 2-like"/>
    <property type="match status" value="1"/>
</dbReference>
<dbReference type="HOGENOM" id="CLU_007082_5_1_0"/>
<dbReference type="CAZy" id="GH20">
    <property type="family name" value="Glycoside Hydrolase Family 20"/>
</dbReference>
<dbReference type="CDD" id="cd06563">
    <property type="entry name" value="GH20_chitobiase-like"/>
    <property type="match status" value="1"/>
</dbReference>
<dbReference type="PANTHER" id="PTHR22600:SF57">
    <property type="entry name" value="BETA-N-ACETYLHEXOSAMINIDASE"/>
    <property type="match status" value="1"/>
</dbReference>
<dbReference type="InterPro" id="IPR025705">
    <property type="entry name" value="Beta_hexosaminidase_sua/sub"/>
</dbReference>
<gene>
    <name evidence="10" type="ordered locus">Amuc_2019</name>
</gene>
<dbReference type="Pfam" id="PF00728">
    <property type="entry name" value="Glyco_hydro_20"/>
    <property type="match status" value="1"/>
</dbReference>
<dbReference type="InterPro" id="IPR029018">
    <property type="entry name" value="Hex-like_dom2"/>
</dbReference>
<feature type="domain" description="Beta-hexosaminidase bacterial type N-terminal" evidence="9">
    <location>
        <begin position="52"/>
        <end position="119"/>
    </location>
</feature>
<comment type="similarity">
    <text evidence="2">Belongs to the glycosyl hydrolase 20 family.</text>
</comment>
<evidence type="ECO:0000259" key="9">
    <source>
        <dbReference type="Pfam" id="PF02838"/>
    </source>
</evidence>
<evidence type="ECO:0000313" key="11">
    <source>
        <dbReference type="Proteomes" id="UP000001031"/>
    </source>
</evidence>
<accession>B2UP58</accession>
<proteinExistence type="inferred from homology"/>
<dbReference type="AlphaFoldDB" id="B2UP58"/>
<evidence type="ECO:0000313" key="10">
    <source>
        <dbReference type="EMBL" id="ACD05829.1"/>
    </source>
</evidence>
<dbReference type="EMBL" id="CP001071">
    <property type="protein sequence ID" value="ACD05829.1"/>
    <property type="molecule type" value="Genomic_DNA"/>
</dbReference>
<reference evidence="11" key="1">
    <citation type="journal article" date="2011" name="PLoS ONE">
        <title>The genome of Akkermansia muciniphila, a dedicated intestinal mucin degrader, and its use in exploring intestinal metagenomes.</title>
        <authorList>
            <person name="van Passel M.W."/>
            <person name="Kant R."/>
            <person name="Zoetendal E.G."/>
            <person name="Plugge C.M."/>
            <person name="Derrien M."/>
            <person name="Malfatti S.A."/>
            <person name="Chain P.S."/>
            <person name="Woyke T."/>
            <person name="Palva A."/>
            <person name="de Vos W.M."/>
            <person name="Smidt H."/>
        </authorList>
    </citation>
    <scope>NUCLEOTIDE SEQUENCE [LARGE SCALE GENOMIC DNA]</scope>
    <source>
        <strain evidence="11">ATCC BAA-835 / DSM 22959 / JCM 33894 / BCRC 81048 / CCUG 64013 / CIP 107961 / Muc</strain>
    </source>
</reference>
<evidence type="ECO:0000256" key="1">
    <source>
        <dbReference type="ARBA" id="ARBA00001231"/>
    </source>
</evidence>
<evidence type="ECO:0000256" key="5">
    <source>
        <dbReference type="ARBA" id="ARBA00023295"/>
    </source>
</evidence>
<dbReference type="eggNOG" id="COG3525">
    <property type="taxonomic scope" value="Bacteria"/>
</dbReference>
<name>B2UP58_AKKM8</name>
<dbReference type="Pfam" id="PF02838">
    <property type="entry name" value="Glyco_hydro_20b"/>
    <property type="match status" value="1"/>
</dbReference>
<evidence type="ECO:0000256" key="3">
    <source>
        <dbReference type="ARBA" id="ARBA00012663"/>
    </source>
</evidence>
<evidence type="ECO:0000259" key="8">
    <source>
        <dbReference type="Pfam" id="PF00728"/>
    </source>
</evidence>
<dbReference type="STRING" id="349741.Amuc_2019"/>
<feature type="active site" description="Proton donor" evidence="6">
    <location>
        <position position="291"/>
    </location>
</feature>
<dbReference type="Gene3D" id="3.20.20.80">
    <property type="entry name" value="Glycosidases"/>
    <property type="match status" value="1"/>
</dbReference>
<dbReference type="GO" id="GO:0005975">
    <property type="term" value="P:carbohydrate metabolic process"/>
    <property type="evidence" value="ECO:0007669"/>
    <property type="project" value="InterPro"/>
</dbReference>
<dbReference type="SUPFAM" id="SSF55545">
    <property type="entry name" value="beta-N-acetylhexosaminidase-like domain"/>
    <property type="match status" value="1"/>
</dbReference>
<dbReference type="BioCyc" id="AMUC349741:G1GBX-2150-MONOMER"/>
<comment type="catalytic activity">
    <reaction evidence="1">
        <text>Hydrolysis of terminal non-reducing N-acetyl-D-hexosamine residues in N-acetyl-beta-D-hexosaminides.</text>
        <dbReference type="EC" id="3.2.1.52"/>
    </reaction>
</comment>
<keyword evidence="7" id="KW-0732">Signal</keyword>
<evidence type="ECO:0000256" key="4">
    <source>
        <dbReference type="ARBA" id="ARBA00022801"/>
    </source>
</evidence>
<dbReference type="InterPro" id="IPR015882">
    <property type="entry name" value="HEX_bac_N"/>
</dbReference>
<dbReference type="GO" id="GO:0004563">
    <property type="term" value="F:beta-N-acetylhexosaminidase activity"/>
    <property type="evidence" value="ECO:0007669"/>
    <property type="project" value="UniProtKB-EC"/>
</dbReference>
<evidence type="ECO:0000256" key="2">
    <source>
        <dbReference type="ARBA" id="ARBA00006285"/>
    </source>
</evidence>
<dbReference type="SUPFAM" id="SSF51445">
    <property type="entry name" value="(Trans)glycosidases"/>
    <property type="match status" value="1"/>
</dbReference>
<dbReference type="PRINTS" id="PR00738">
    <property type="entry name" value="GLHYDRLASE20"/>
</dbReference>
<dbReference type="PIRSF" id="PIRSF001093">
    <property type="entry name" value="B-hxosamndse_ab_euk"/>
    <property type="match status" value="1"/>
</dbReference>
<evidence type="ECO:0000256" key="6">
    <source>
        <dbReference type="PIRSR" id="PIRSR625705-1"/>
    </source>
</evidence>
<dbReference type="SMR" id="B2UP58"/>
<organism evidence="10 11">
    <name type="scientific">Akkermansia muciniphila (strain ATCC BAA-835 / DSM 22959 / JCM 33894 / BCRC 81048 / CCUG 64013 / CIP 107961 / Muc)</name>
    <dbReference type="NCBI Taxonomy" id="349741"/>
    <lineage>
        <taxon>Bacteria</taxon>
        <taxon>Pseudomonadati</taxon>
        <taxon>Verrucomicrobiota</taxon>
        <taxon>Verrucomicrobiia</taxon>
        <taxon>Verrucomicrobiales</taxon>
        <taxon>Akkermansiaceae</taxon>
        <taxon>Akkermansia</taxon>
    </lineage>
</organism>
<dbReference type="GO" id="GO:0016020">
    <property type="term" value="C:membrane"/>
    <property type="evidence" value="ECO:0007669"/>
    <property type="project" value="TreeGrafter"/>
</dbReference>